<evidence type="ECO:0000256" key="2">
    <source>
        <dbReference type="ARBA" id="ARBA00023125"/>
    </source>
</evidence>
<dbReference type="PANTHER" id="PTHR30055">
    <property type="entry name" value="HTH-TYPE TRANSCRIPTIONAL REGULATOR RUTR"/>
    <property type="match status" value="1"/>
</dbReference>
<dbReference type="InterPro" id="IPR025996">
    <property type="entry name" value="MT1864/Rv1816-like_C"/>
</dbReference>
<dbReference type="InterPro" id="IPR050109">
    <property type="entry name" value="HTH-type_TetR-like_transc_reg"/>
</dbReference>
<dbReference type="GO" id="GO:0000976">
    <property type="term" value="F:transcription cis-regulatory region binding"/>
    <property type="evidence" value="ECO:0007669"/>
    <property type="project" value="TreeGrafter"/>
</dbReference>
<evidence type="ECO:0000313" key="5">
    <source>
        <dbReference type="EMBL" id="VUD71549.1"/>
    </source>
</evidence>
<dbReference type="AlphaFoldDB" id="A0A509EDJ2"/>
<name>A0A509EDJ2_9HYPH</name>
<dbReference type="SUPFAM" id="SSF46689">
    <property type="entry name" value="Homeodomain-like"/>
    <property type="match status" value="1"/>
</dbReference>
<dbReference type="RefSeq" id="WP_142582977.1">
    <property type="nucleotide sequence ID" value="NZ_CABFPH010000024.1"/>
</dbReference>
<keyword evidence="2" id="KW-0238">DNA-binding</keyword>
<dbReference type="SUPFAM" id="SSF48498">
    <property type="entry name" value="Tetracyclin repressor-like, C-terminal domain"/>
    <property type="match status" value="1"/>
</dbReference>
<dbReference type="Gene3D" id="1.10.357.10">
    <property type="entry name" value="Tetracycline Repressor, domain 2"/>
    <property type="match status" value="1"/>
</dbReference>
<dbReference type="Pfam" id="PF13305">
    <property type="entry name" value="TetR_C_33"/>
    <property type="match status" value="1"/>
</dbReference>
<gene>
    <name evidence="5" type="ORF">MET9862_02132</name>
</gene>
<dbReference type="InterPro" id="IPR009057">
    <property type="entry name" value="Homeodomain-like_sf"/>
</dbReference>
<feature type="domain" description="HTH-type transcriptional regulator MT1864/Rv1816-like C-terminal" evidence="4">
    <location>
        <begin position="98"/>
        <end position="196"/>
    </location>
</feature>
<dbReference type="EMBL" id="CABFPH010000024">
    <property type="protein sequence ID" value="VUD71549.1"/>
    <property type="molecule type" value="Genomic_DNA"/>
</dbReference>
<sequence length="211" mass="21841">MGKPRRKRAAGPRGEHDRAGFQALVAEAAEGIVRESGLRGLGMRPLAAAIGYAPNSIYNAVGDLDQVVLRVNARTLARLHASLEAALDPEAPPQTNALALADAYLAFVAADPAVWSLVHDYVPAPGTAIPEEHPRALAEATGLVGRVLAPLLPDAAERERVVAALWAALHGLAALSTSGKLAALTPEAPRLLARMLVGRVLGAGASRTESG</sequence>
<protein>
    <recommendedName>
        <fullName evidence="4">HTH-type transcriptional regulator MT1864/Rv1816-like C-terminal domain-containing protein</fullName>
    </recommendedName>
</protein>
<evidence type="ECO:0000256" key="1">
    <source>
        <dbReference type="ARBA" id="ARBA00023015"/>
    </source>
</evidence>
<dbReference type="PANTHER" id="PTHR30055:SF234">
    <property type="entry name" value="HTH-TYPE TRANSCRIPTIONAL REGULATOR BETI"/>
    <property type="match status" value="1"/>
</dbReference>
<keyword evidence="1" id="KW-0805">Transcription regulation</keyword>
<evidence type="ECO:0000256" key="3">
    <source>
        <dbReference type="ARBA" id="ARBA00023163"/>
    </source>
</evidence>
<keyword evidence="6" id="KW-1185">Reference proteome</keyword>
<evidence type="ECO:0000313" key="6">
    <source>
        <dbReference type="Proteomes" id="UP000410984"/>
    </source>
</evidence>
<dbReference type="GO" id="GO:0003700">
    <property type="term" value="F:DNA-binding transcription factor activity"/>
    <property type="evidence" value="ECO:0007669"/>
    <property type="project" value="TreeGrafter"/>
</dbReference>
<reference evidence="5 6" key="1">
    <citation type="submission" date="2019-06" db="EMBL/GenBank/DDBJ databases">
        <authorList>
            <person name="Rodrigo-Torres L."/>
            <person name="Arahal R. D."/>
            <person name="Lucena T."/>
        </authorList>
    </citation>
    <scope>NUCLEOTIDE SEQUENCE [LARGE SCALE GENOMIC DNA]</scope>
    <source>
        <strain evidence="5 6">SB0023/3</strain>
    </source>
</reference>
<accession>A0A509EDJ2</accession>
<organism evidence="5 6">
    <name type="scientific">Methylobacterium symbioticum</name>
    <dbReference type="NCBI Taxonomy" id="2584084"/>
    <lineage>
        <taxon>Bacteria</taxon>
        <taxon>Pseudomonadati</taxon>
        <taxon>Pseudomonadota</taxon>
        <taxon>Alphaproteobacteria</taxon>
        <taxon>Hyphomicrobiales</taxon>
        <taxon>Methylobacteriaceae</taxon>
        <taxon>Methylobacterium</taxon>
    </lineage>
</organism>
<dbReference type="Proteomes" id="UP000410984">
    <property type="component" value="Unassembled WGS sequence"/>
</dbReference>
<dbReference type="OrthoDB" id="7223515at2"/>
<keyword evidence="3" id="KW-0804">Transcription</keyword>
<evidence type="ECO:0000259" key="4">
    <source>
        <dbReference type="Pfam" id="PF13305"/>
    </source>
</evidence>
<proteinExistence type="predicted"/>
<dbReference type="InterPro" id="IPR036271">
    <property type="entry name" value="Tet_transcr_reg_TetR-rel_C_sf"/>
</dbReference>